<dbReference type="SUPFAM" id="SSF49599">
    <property type="entry name" value="TRAF domain-like"/>
    <property type="match status" value="2"/>
</dbReference>
<dbReference type="EMBL" id="JACEFO010002380">
    <property type="protein sequence ID" value="KAF8662678.1"/>
    <property type="molecule type" value="Genomic_DNA"/>
</dbReference>
<evidence type="ECO:0000313" key="6">
    <source>
        <dbReference type="Proteomes" id="UP000636709"/>
    </source>
</evidence>
<dbReference type="Gene3D" id="1.25.40.420">
    <property type="match status" value="1"/>
</dbReference>
<sequence>MLSSCLPIRFRPRPRSGGGVTELETTTSSCAMSAIRRRHVFEVRGYSSLLTRVVSGSFVRSDTFEVGGYDWAIRFFPAGDTTTGGVYASAFAVLLTPNAEARASCDLVLVSRHVNVLNITSQTAPALVRHVSGGSGTQRAPALGSSTFVKRSQLETPRSPFVSGDTLRIECAVTVFKFKKATSTTAATSPAAAAANVEAPPRCLSQDLVNLLETEDGADVTFKIEGEVFTAHATVLAMRSPVFKAELYGPMKEGKKTTTGHRHVSIVKDVHPDVFRALLRFIYTDTVLPGMEDDDDHGSDRNKEFLKHLLVAADRYDVQGLKFLCEKMLSGSLTIATVAEICSKLQDACVEFITGSDRLADVVETKGYRHLKSVPTLFSTRDGPDDSKSCFGLCRNEYLEKTALERSPYLKDDRIVIECHITVIKEPCVVVKTSCSATAAEPPRRPNLSHDLSMLLQTKVGADVSFQVQGQEFAAHTSVLAAQSPVLRELLPGHQTSDEQGGAAQGHVAVNVRDMDPGVFEALLRFIYTDSVSASMAGLDAQERNELCRSLLVAADRFDVKGLKFVCERTLMNDGLDADTVAPMLALAERHKCDALRVACVEFILASTDRLHDVVATMEYAQLKASSPAVFVDLFEKAAGLR</sequence>
<protein>
    <submittedName>
        <fullName evidence="5">Uncharacterized protein</fullName>
    </submittedName>
</protein>
<dbReference type="PROSITE" id="PS50097">
    <property type="entry name" value="BTB"/>
    <property type="match status" value="2"/>
</dbReference>
<dbReference type="InterPro" id="IPR002083">
    <property type="entry name" value="MATH/TRAF_dom"/>
</dbReference>
<evidence type="ECO:0000256" key="2">
    <source>
        <dbReference type="ARBA" id="ARBA00010846"/>
    </source>
</evidence>
<dbReference type="PANTHER" id="PTHR26379">
    <property type="entry name" value="BTB/POZ AND MATH DOMAIN-CONTAINING PROTEIN 1"/>
    <property type="match status" value="1"/>
</dbReference>
<dbReference type="SMART" id="SM00225">
    <property type="entry name" value="BTB"/>
    <property type="match status" value="2"/>
</dbReference>
<dbReference type="InterPro" id="IPR056423">
    <property type="entry name" value="BACK_BPM_SPOP"/>
</dbReference>
<dbReference type="InterPro" id="IPR011333">
    <property type="entry name" value="SKP1/BTB/POZ_sf"/>
</dbReference>
<proteinExistence type="inferred from homology"/>
<dbReference type="PANTHER" id="PTHR26379:SF187">
    <property type="entry name" value="OS07G0655300 PROTEIN"/>
    <property type="match status" value="1"/>
</dbReference>
<dbReference type="InterPro" id="IPR045005">
    <property type="entry name" value="BPM1-6"/>
</dbReference>
<dbReference type="GO" id="GO:0016567">
    <property type="term" value="P:protein ubiquitination"/>
    <property type="evidence" value="ECO:0007669"/>
    <property type="project" value="InterPro"/>
</dbReference>
<evidence type="ECO:0000256" key="1">
    <source>
        <dbReference type="ARBA" id="ARBA00004906"/>
    </source>
</evidence>
<dbReference type="Pfam" id="PF24570">
    <property type="entry name" value="BACK_BPM_SPOP"/>
    <property type="match status" value="2"/>
</dbReference>
<evidence type="ECO:0000259" key="3">
    <source>
        <dbReference type="PROSITE" id="PS50097"/>
    </source>
</evidence>
<evidence type="ECO:0000259" key="4">
    <source>
        <dbReference type="PROSITE" id="PS50144"/>
    </source>
</evidence>
<reference evidence="5" key="1">
    <citation type="submission" date="2020-07" db="EMBL/GenBank/DDBJ databases">
        <title>Genome sequence and genetic diversity analysis of an under-domesticated orphan crop, white fonio (Digitaria exilis).</title>
        <authorList>
            <person name="Bennetzen J.L."/>
            <person name="Chen S."/>
            <person name="Ma X."/>
            <person name="Wang X."/>
            <person name="Yssel A.E.J."/>
            <person name="Chaluvadi S.R."/>
            <person name="Johnson M."/>
            <person name="Gangashetty P."/>
            <person name="Hamidou F."/>
            <person name="Sanogo M.D."/>
            <person name="Zwaenepoel A."/>
            <person name="Wallace J."/>
            <person name="Van De Peer Y."/>
            <person name="Van Deynze A."/>
        </authorList>
    </citation>
    <scope>NUCLEOTIDE SEQUENCE</scope>
    <source>
        <tissue evidence="5">Leaves</tissue>
    </source>
</reference>
<dbReference type="InterPro" id="IPR000210">
    <property type="entry name" value="BTB/POZ_dom"/>
</dbReference>
<feature type="domain" description="MATH" evidence="4">
    <location>
        <begin position="36"/>
        <end position="173"/>
    </location>
</feature>
<dbReference type="SUPFAM" id="SSF54695">
    <property type="entry name" value="POZ domain"/>
    <property type="match status" value="2"/>
</dbReference>
<feature type="domain" description="BTB" evidence="3">
    <location>
        <begin position="462"/>
        <end position="536"/>
    </location>
</feature>
<feature type="domain" description="BTB" evidence="3">
    <location>
        <begin position="218"/>
        <end position="287"/>
    </location>
</feature>
<comment type="caution">
    <text evidence="5">The sequence shown here is derived from an EMBL/GenBank/DDBJ whole genome shotgun (WGS) entry which is preliminary data.</text>
</comment>
<name>A0A835AHZ4_9POAL</name>
<dbReference type="Pfam" id="PF00651">
    <property type="entry name" value="BTB"/>
    <property type="match status" value="2"/>
</dbReference>
<dbReference type="PROSITE" id="PS50144">
    <property type="entry name" value="MATH"/>
    <property type="match status" value="1"/>
</dbReference>
<dbReference type="OrthoDB" id="6359816at2759"/>
<organism evidence="5 6">
    <name type="scientific">Digitaria exilis</name>
    <dbReference type="NCBI Taxonomy" id="1010633"/>
    <lineage>
        <taxon>Eukaryota</taxon>
        <taxon>Viridiplantae</taxon>
        <taxon>Streptophyta</taxon>
        <taxon>Embryophyta</taxon>
        <taxon>Tracheophyta</taxon>
        <taxon>Spermatophyta</taxon>
        <taxon>Magnoliopsida</taxon>
        <taxon>Liliopsida</taxon>
        <taxon>Poales</taxon>
        <taxon>Poaceae</taxon>
        <taxon>PACMAD clade</taxon>
        <taxon>Panicoideae</taxon>
        <taxon>Panicodae</taxon>
        <taxon>Paniceae</taxon>
        <taxon>Anthephorinae</taxon>
        <taxon>Digitaria</taxon>
    </lineage>
</organism>
<gene>
    <name evidence="5" type="ORF">HU200_056281</name>
</gene>
<accession>A0A835AHZ4</accession>
<dbReference type="Gene3D" id="3.30.710.10">
    <property type="entry name" value="Potassium Channel Kv1.1, Chain A"/>
    <property type="match status" value="2"/>
</dbReference>
<dbReference type="Proteomes" id="UP000636709">
    <property type="component" value="Unassembled WGS sequence"/>
</dbReference>
<dbReference type="Gene3D" id="2.60.210.10">
    <property type="entry name" value="Apoptosis, Tumor Necrosis Factor Receptor Associated Protein 2, Chain A"/>
    <property type="match status" value="1"/>
</dbReference>
<keyword evidence="6" id="KW-1185">Reference proteome</keyword>
<dbReference type="InterPro" id="IPR008974">
    <property type="entry name" value="TRAF-like"/>
</dbReference>
<dbReference type="CDD" id="cd00121">
    <property type="entry name" value="MATH"/>
    <property type="match status" value="2"/>
</dbReference>
<dbReference type="AlphaFoldDB" id="A0A835AHZ4"/>
<dbReference type="Pfam" id="PF22486">
    <property type="entry name" value="MATH_2"/>
    <property type="match status" value="1"/>
</dbReference>
<comment type="pathway">
    <text evidence="1">Protein modification; protein ubiquitination.</text>
</comment>
<comment type="similarity">
    <text evidence="2">Belongs to the Tdpoz family.</text>
</comment>
<evidence type="ECO:0000313" key="5">
    <source>
        <dbReference type="EMBL" id="KAF8662678.1"/>
    </source>
</evidence>